<evidence type="ECO:0000256" key="10">
    <source>
        <dbReference type="ARBA" id="ARBA00023136"/>
    </source>
</evidence>
<evidence type="ECO:0000256" key="6">
    <source>
        <dbReference type="ARBA" id="ARBA00022692"/>
    </source>
</evidence>
<keyword evidence="4" id="KW-1003">Cell membrane</keyword>
<evidence type="ECO:0000256" key="3">
    <source>
        <dbReference type="ARBA" id="ARBA00004373"/>
    </source>
</evidence>
<proteinExistence type="predicted"/>
<evidence type="ECO:0000256" key="9">
    <source>
        <dbReference type="ARBA" id="ARBA00022989"/>
    </source>
</evidence>
<keyword evidence="9" id="KW-1133">Transmembrane helix</keyword>
<dbReference type="GO" id="GO:0031982">
    <property type="term" value="C:vesicle"/>
    <property type="evidence" value="ECO:0007669"/>
    <property type="project" value="UniProtKB-SubCell"/>
</dbReference>
<evidence type="ECO:0000256" key="7">
    <source>
        <dbReference type="ARBA" id="ARBA00022729"/>
    </source>
</evidence>
<dbReference type="InterPro" id="IPR056780">
    <property type="entry name" value="Renin_r_C"/>
</dbReference>
<dbReference type="GO" id="GO:0098588">
    <property type="term" value="C:bounding membrane of organelle"/>
    <property type="evidence" value="ECO:0007669"/>
    <property type="project" value="UniProtKB-ARBA"/>
</dbReference>
<keyword evidence="11" id="KW-0675">Receptor</keyword>
<dbReference type="PANTHER" id="PTHR13351">
    <property type="entry name" value="RENIN RECEPTOR"/>
    <property type="match status" value="1"/>
</dbReference>
<sequence>MADRILSNRFFVILCVFLFNVVFGSQEVFVAHTPSYVSFMKNAGAIGASELPEIVSTALGLPTQSIEWTGLKEGNPFHRPKANVMFTIPGFNDNTQLNIKHHVKFPVKKDDMAVSSESLVDNIQNTFFERSPLIVDLRADNTMLDIQSQHPMLFKDIPATFSSLEDALIDPSSVALKENIGTLNTSNRADMLLLGELEVIRQIVEKVKGESSVKDNTPDVFNFNIEGFQALVQEYGAESTQVKDALKLIQGFLEKMTEEFKILYNKNVLVEIVTLSGGVPARTLVRKSRDILQAASELPKINLTDDVDPNYAVIFNIILWLGIILIISLFAISYGIWGMDPGRDSIIYRMTSQRMKKE</sequence>
<evidence type="ECO:0000256" key="2">
    <source>
        <dbReference type="ARBA" id="ARBA00004251"/>
    </source>
</evidence>
<evidence type="ECO:0000313" key="14">
    <source>
        <dbReference type="EMBL" id="CAH1780909.1"/>
    </source>
</evidence>
<protein>
    <recommendedName>
        <fullName evidence="16">Renin receptor</fullName>
    </recommendedName>
</protein>
<dbReference type="InterPro" id="IPR012493">
    <property type="entry name" value="Renin_rcpt"/>
</dbReference>
<keyword evidence="5" id="KW-0165">Cleavage on pair of basic residues</keyword>
<dbReference type="Pfam" id="PF25294">
    <property type="entry name" value="RENR_N"/>
    <property type="match status" value="1"/>
</dbReference>
<evidence type="ECO:0000256" key="8">
    <source>
        <dbReference type="ARBA" id="ARBA00022824"/>
    </source>
</evidence>
<keyword evidence="6" id="KW-0812">Transmembrane</keyword>
<dbReference type="GO" id="GO:0030177">
    <property type="term" value="P:positive regulation of Wnt signaling pathway"/>
    <property type="evidence" value="ECO:0007669"/>
    <property type="project" value="TreeGrafter"/>
</dbReference>
<accession>A0A8J1UAD5</accession>
<evidence type="ECO:0008006" key="16">
    <source>
        <dbReference type="Google" id="ProtNLM"/>
    </source>
</evidence>
<dbReference type="GO" id="GO:0009897">
    <property type="term" value="C:external side of plasma membrane"/>
    <property type="evidence" value="ECO:0007669"/>
    <property type="project" value="TreeGrafter"/>
</dbReference>
<dbReference type="EMBL" id="CAIIXF020000004">
    <property type="protein sequence ID" value="CAH1780909.1"/>
    <property type="molecule type" value="Genomic_DNA"/>
</dbReference>
<feature type="domain" description="Renin receptor-like C-terminal transmembrane spanning segment" evidence="12">
    <location>
        <begin position="295"/>
        <end position="357"/>
    </location>
</feature>
<evidence type="ECO:0000259" key="12">
    <source>
        <dbReference type="Pfam" id="PF07850"/>
    </source>
</evidence>
<dbReference type="OrthoDB" id="7866065at2759"/>
<dbReference type="PANTHER" id="PTHR13351:SF1">
    <property type="entry name" value="RENIN RECEPTOR"/>
    <property type="match status" value="1"/>
</dbReference>
<keyword evidence="15" id="KW-1185">Reference proteome</keyword>
<dbReference type="InterPro" id="IPR057318">
    <property type="entry name" value="RENR_N"/>
</dbReference>
<keyword evidence="10" id="KW-0472">Membrane</keyword>
<organism evidence="14 15">
    <name type="scientific">Owenia fusiformis</name>
    <name type="common">Polychaete worm</name>
    <dbReference type="NCBI Taxonomy" id="6347"/>
    <lineage>
        <taxon>Eukaryota</taxon>
        <taxon>Metazoa</taxon>
        <taxon>Spiralia</taxon>
        <taxon>Lophotrochozoa</taxon>
        <taxon>Annelida</taxon>
        <taxon>Polychaeta</taxon>
        <taxon>Sedentaria</taxon>
        <taxon>Canalipalpata</taxon>
        <taxon>Sabellida</taxon>
        <taxon>Oweniida</taxon>
        <taxon>Oweniidae</taxon>
        <taxon>Owenia</taxon>
    </lineage>
</organism>
<evidence type="ECO:0000256" key="1">
    <source>
        <dbReference type="ARBA" id="ARBA00004115"/>
    </source>
</evidence>
<evidence type="ECO:0000256" key="11">
    <source>
        <dbReference type="ARBA" id="ARBA00023170"/>
    </source>
</evidence>
<feature type="domain" description="Renin receptor N-terminal" evidence="13">
    <location>
        <begin position="25"/>
        <end position="276"/>
    </location>
</feature>
<evidence type="ECO:0000256" key="4">
    <source>
        <dbReference type="ARBA" id="ARBA00022475"/>
    </source>
</evidence>
<gene>
    <name evidence="14" type="ORF">OFUS_LOCUS7544</name>
</gene>
<dbReference type="GO" id="GO:0038023">
    <property type="term" value="F:signaling receptor activity"/>
    <property type="evidence" value="ECO:0007669"/>
    <property type="project" value="InterPro"/>
</dbReference>
<keyword evidence="8" id="KW-0256">Endoplasmic reticulum</keyword>
<comment type="caution">
    <text evidence="14">The sequence shown here is derived from an EMBL/GenBank/DDBJ whole genome shotgun (WGS) entry which is preliminary data.</text>
</comment>
<evidence type="ECO:0000313" key="15">
    <source>
        <dbReference type="Proteomes" id="UP000749559"/>
    </source>
</evidence>
<reference evidence="14" key="1">
    <citation type="submission" date="2022-03" db="EMBL/GenBank/DDBJ databases">
        <authorList>
            <person name="Martin C."/>
        </authorList>
    </citation>
    <scope>NUCLEOTIDE SEQUENCE</scope>
</reference>
<name>A0A8J1UAD5_OWEFU</name>
<evidence type="ECO:0000259" key="13">
    <source>
        <dbReference type="Pfam" id="PF25294"/>
    </source>
</evidence>
<dbReference type="Proteomes" id="UP000749559">
    <property type="component" value="Unassembled WGS sequence"/>
</dbReference>
<comment type="subcellular location">
    <subcellularLocation>
        <location evidence="2">Cell membrane</location>
        <topology evidence="2">Single-pass type I membrane protein</topology>
    </subcellularLocation>
    <subcellularLocation>
        <location evidence="1">Endoplasmic reticulum membrane</location>
        <topology evidence="1">Single-pass type I membrane protein</topology>
    </subcellularLocation>
    <subcellularLocation>
        <location evidence="3">Vesicle</location>
    </subcellularLocation>
</comment>
<dbReference type="Pfam" id="PF07850">
    <property type="entry name" value="Renin_r"/>
    <property type="match status" value="1"/>
</dbReference>
<dbReference type="GO" id="GO:0005789">
    <property type="term" value="C:endoplasmic reticulum membrane"/>
    <property type="evidence" value="ECO:0007669"/>
    <property type="project" value="UniProtKB-SubCell"/>
</dbReference>
<dbReference type="AlphaFoldDB" id="A0A8J1UAD5"/>
<evidence type="ECO:0000256" key="5">
    <source>
        <dbReference type="ARBA" id="ARBA00022685"/>
    </source>
</evidence>
<keyword evidence="7" id="KW-0732">Signal</keyword>